<keyword evidence="1" id="KW-0406">Ion transport</keyword>
<keyword evidence="1" id="KW-0997">Cell inner membrane</keyword>
<protein>
    <recommendedName>
        <fullName evidence="1 2">Sodium/glutamate symporter</fullName>
    </recommendedName>
</protein>
<feature type="transmembrane region" description="Helical" evidence="1">
    <location>
        <begin position="281"/>
        <end position="303"/>
    </location>
</feature>
<dbReference type="OrthoDB" id="4921038at2"/>
<proteinExistence type="inferred from homology"/>
<keyword evidence="1" id="KW-0472">Membrane</keyword>
<dbReference type="AlphaFoldDB" id="A0A3A1Y5R8"/>
<dbReference type="GO" id="GO:0005886">
    <property type="term" value="C:plasma membrane"/>
    <property type="evidence" value="ECO:0007669"/>
    <property type="project" value="UniProtKB-SubCell"/>
</dbReference>
<feature type="transmembrane region" description="Helical" evidence="1">
    <location>
        <begin position="93"/>
        <end position="115"/>
    </location>
</feature>
<evidence type="ECO:0000313" key="3">
    <source>
        <dbReference type="EMBL" id="RIY32831.1"/>
    </source>
</evidence>
<dbReference type="PANTHER" id="PTHR36178:SF1">
    <property type="entry name" value="SODIUM_GLUTAMATE SYMPORTER"/>
    <property type="match status" value="1"/>
</dbReference>
<feature type="transmembrane region" description="Helical" evidence="1">
    <location>
        <begin position="65"/>
        <end position="81"/>
    </location>
</feature>
<reference evidence="3 4" key="1">
    <citation type="submission" date="2017-08" db="EMBL/GenBank/DDBJ databases">
        <title>Reclassification of Bisgaard taxon 37 and 44.</title>
        <authorList>
            <person name="Christensen H."/>
        </authorList>
    </citation>
    <scope>NUCLEOTIDE SEQUENCE [LARGE SCALE GENOMIC DNA]</scope>
    <source>
        <strain evidence="3 4">EEAB3T1</strain>
    </source>
</reference>
<feature type="transmembrane region" description="Helical" evidence="1">
    <location>
        <begin position="6"/>
        <end position="22"/>
    </location>
</feature>
<dbReference type="EMBL" id="NRJF01000216">
    <property type="protein sequence ID" value="RIY32831.1"/>
    <property type="molecule type" value="Genomic_DNA"/>
</dbReference>
<keyword evidence="1" id="KW-1133">Transmembrane helix</keyword>
<comment type="function">
    <text evidence="1">Catalyzes the sodium-dependent transport of glutamate.</text>
</comment>
<keyword evidence="1" id="KW-0739">Sodium transport</keyword>
<keyword evidence="1" id="KW-1003">Cell membrane</keyword>
<sequence length="405" mass="43732">MTIDGFTTLFCACVVLLIGRYLNRLLPFLDRFHIPTPVSGGLLVAIVLCVLYYTFGYRFTFDSNLSNTFMLMFFASVGYSADFKKLAAGGKGLVLLIIACTGMVLVQDIVGVSLAKLLGLDGLYGLIAGSITLVGGHGTGGAWGQTFETTYGLSNATAAAFACATWGLISGGIVGGPVAQYLIKRNKLKELQGPNSINNDDDNEAYEDEQKLRPIRASSVTEGIICLAFAMFFGSWLHQLITNLNLSYWPNIPKFVYVLFMGIVLRTILKGAFKRELKEVTIDVLGNVSLSLFIAISLISIKIWELSALALPILVILVIQTVLVVLYSIYVTFNVMGRDYDAAVICAGQCGFSLGATPTAVANMQSVTGHFGHSHKAFLLIPLVGAFFIDFVNAIAITFFSTAIK</sequence>
<feature type="transmembrane region" description="Helical" evidence="1">
    <location>
        <begin position="220"/>
        <end position="240"/>
    </location>
</feature>
<keyword evidence="1" id="KW-0769">Symport</keyword>
<dbReference type="Proteomes" id="UP000265964">
    <property type="component" value="Unassembled WGS sequence"/>
</dbReference>
<feature type="transmembrane region" description="Helical" evidence="1">
    <location>
        <begin position="309"/>
        <end position="330"/>
    </location>
</feature>
<feature type="transmembrane region" description="Helical" evidence="1">
    <location>
        <begin position="342"/>
        <end position="365"/>
    </location>
</feature>
<feature type="transmembrane region" description="Helical" evidence="1">
    <location>
        <begin position="34"/>
        <end position="53"/>
    </location>
</feature>
<dbReference type="GO" id="GO:0015501">
    <property type="term" value="F:glutamate:sodium symporter activity"/>
    <property type="evidence" value="ECO:0007669"/>
    <property type="project" value="UniProtKB-UniRule"/>
</dbReference>
<feature type="transmembrane region" description="Helical" evidence="1">
    <location>
        <begin position="252"/>
        <end position="269"/>
    </location>
</feature>
<evidence type="ECO:0000256" key="2">
    <source>
        <dbReference type="NCBIfam" id="TIGR00210"/>
    </source>
</evidence>
<evidence type="ECO:0000313" key="4">
    <source>
        <dbReference type="Proteomes" id="UP000265964"/>
    </source>
</evidence>
<dbReference type="NCBIfam" id="TIGR00210">
    <property type="entry name" value="gltS"/>
    <property type="match status" value="1"/>
</dbReference>
<feature type="transmembrane region" description="Helical" evidence="1">
    <location>
        <begin position="377"/>
        <end position="400"/>
    </location>
</feature>
<keyword evidence="1" id="KW-0813">Transport</keyword>
<feature type="transmembrane region" description="Helical" evidence="1">
    <location>
        <begin position="158"/>
        <end position="183"/>
    </location>
</feature>
<keyword evidence="1" id="KW-0915">Sodium</keyword>
<keyword evidence="4" id="KW-1185">Reference proteome</keyword>
<organism evidence="3 4">
    <name type="scientific">Psittacicella gerlachiana</name>
    <dbReference type="NCBI Taxonomy" id="2028574"/>
    <lineage>
        <taxon>Bacteria</taxon>
        <taxon>Pseudomonadati</taxon>
        <taxon>Pseudomonadota</taxon>
        <taxon>Gammaproteobacteria</taxon>
        <taxon>Pasteurellales</taxon>
        <taxon>Psittacicellaceae</taxon>
        <taxon>Psittacicella</taxon>
    </lineage>
</organism>
<gene>
    <name evidence="1 3" type="primary">gltS</name>
    <name evidence="3" type="ORF">CKF59_06725</name>
</gene>
<comment type="similarity">
    <text evidence="1">Belongs to the glutamate:Na(+) symporter (ESS) (TC 2.A.27) family.</text>
</comment>
<dbReference type="InterPro" id="IPR004445">
    <property type="entry name" value="GltS"/>
</dbReference>
<accession>A0A3A1Y5R8</accession>
<keyword evidence="1" id="KW-0029">Amino-acid transport</keyword>
<name>A0A3A1Y5R8_9GAMM</name>
<comment type="subcellular location">
    <subcellularLocation>
        <location evidence="1">Cell inner membrane</location>
        <topology evidence="1">Multi-pass membrane protein</topology>
    </subcellularLocation>
</comment>
<evidence type="ECO:0000256" key="1">
    <source>
        <dbReference type="HAMAP-Rule" id="MF_02062"/>
    </source>
</evidence>
<dbReference type="HAMAP" id="MF_02062">
    <property type="entry name" value="GltS"/>
    <property type="match status" value="1"/>
</dbReference>
<comment type="caution">
    <text evidence="3">The sequence shown here is derived from an EMBL/GenBank/DDBJ whole genome shotgun (WGS) entry which is preliminary data.</text>
</comment>
<dbReference type="PANTHER" id="PTHR36178">
    <property type="entry name" value="SLR0625 PROTEIN"/>
    <property type="match status" value="1"/>
</dbReference>
<dbReference type="Pfam" id="PF03616">
    <property type="entry name" value="Glt_symporter"/>
    <property type="match status" value="1"/>
</dbReference>
<keyword evidence="1" id="KW-0812">Transmembrane</keyword>
<dbReference type="GO" id="GO:0015813">
    <property type="term" value="P:L-glutamate transmembrane transport"/>
    <property type="evidence" value="ECO:0007669"/>
    <property type="project" value="UniProtKB-UniRule"/>
</dbReference>